<feature type="transmembrane region" description="Helical" evidence="1">
    <location>
        <begin position="105"/>
        <end position="128"/>
    </location>
</feature>
<dbReference type="eggNOG" id="COG4769">
    <property type="taxonomic scope" value="Bacteria"/>
</dbReference>
<dbReference type="InterPro" id="IPR014535">
    <property type="entry name" value="Hpre_diP_synt_I"/>
</dbReference>
<evidence type="ECO:0000256" key="1">
    <source>
        <dbReference type="SAM" id="Phobius"/>
    </source>
</evidence>
<sequence>MIKKEYREEIYLIALVLLGLYLSLIENIIPKPFPWMKIGLSNISVLIALEKFNSKMALQTILLRVFIQALMLGTLFTPNFIISFSAGLISTLFMIFLYRFRKYLSLLSISCISAFTHNLLQLIVVYFLLFRNISLNSKSIIIFIVIFLGLGVIMGLITGVITSKINLKRNKI</sequence>
<dbReference type="RefSeq" id="WP_008796996.1">
    <property type="nucleotide sequence ID" value="NZ_KQ235737.1"/>
</dbReference>
<dbReference type="Pfam" id="PF07456">
    <property type="entry name" value="Hpre_diP_synt_I"/>
    <property type="match status" value="1"/>
</dbReference>
<keyword evidence="1" id="KW-0812">Transmembrane</keyword>
<gene>
    <name evidence="2" type="ORF">FSCG_00932</name>
</gene>
<protein>
    <recommendedName>
        <fullName evidence="4">Heptaprenyl diphosphate synthase component I</fullName>
    </recommendedName>
</protein>
<dbReference type="GeneID" id="79800014"/>
<dbReference type="EMBL" id="ACDE02000019">
    <property type="protein sequence ID" value="EEO40219.1"/>
    <property type="molecule type" value="Genomic_DNA"/>
</dbReference>
<evidence type="ECO:0000313" key="2">
    <source>
        <dbReference type="EMBL" id="EEO40219.1"/>
    </source>
</evidence>
<dbReference type="InterPro" id="IPR010898">
    <property type="entry name" value="Hpre_diP_synth_I"/>
</dbReference>
<name>A0A0M1VUX6_FUSVC</name>
<dbReference type="HOGENOM" id="CLU_108933_2_1_0"/>
<feature type="transmembrane region" description="Helical" evidence="1">
    <location>
        <begin position="80"/>
        <end position="98"/>
    </location>
</feature>
<dbReference type="PIRSF" id="PIRSF027391">
    <property type="entry name" value="Hpre_diP_synt_I"/>
    <property type="match status" value="1"/>
</dbReference>
<evidence type="ECO:0008006" key="4">
    <source>
        <dbReference type="Google" id="ProtNLM"/>
    </source>
</evidence>
<evidence type="ECO:0000313" key="3">
    <source>
        <dbReference type="Proteomes" id="UP000004925"/>
    </source>
</evidence>
<dbReference type="Proteomes" id="UP000004925">
    <property type="component" value="Unassembled WGS sequence"/>
</dbReference>
<keyword evidence="1" id="KW-0472">Membrane</keyword>
<dbReference type="Gene3D" id="1.10.1760.20">
    <property type="match status" value="1"/>
</dbReference>
<dbReference type="AlphaFoldDB" id="A0A0M1VUX6"/>
<proteinExistence type="predicted"/>
<organism evidence="2 3">
    <name type="scientific">Fusobacterium vincentii 4_1_13</name>
    <dbReference type="NCBI Taxonomy" id="469606"/>
    <lineage>
        <taxon>Bacteria</taxon>
        <taxon>Fusobacteriati</taxon>
        <taxon>Fusobacteriota</taxon>
        <taxon>Fusobacteriia</taxon>
        <taxon>Fusobacteriales</taxon>
        <taxon>Fusobacteriaceae</taxon>
        <taxon>Fusobacterium</taxon>
    </lineage>
</organism>
<keyword evidence="1" id="KW-1133">Transmembrane helix</keyword>
<reference evidence="2 3" key="1">
    <citation type="submission" date="2011-10" db="EMBL/GenBank/DDBJ databases">
        <title>The Genome Sequence of Fusobacterium sp. 4_1_13.</title>
        <authorList>
            <consortium name="The Broad Institute Genome Sequencing Platform"/>
            <person name="Earl A."/>
            <person name="Ward D."/>
            <person name="Feldgarden M."/>
            <person name="Gevers D."/>
            <person name="Strauss J."/>
            <person name="Ambrose C."/>
            <person name="Allen-Vercoe E."/>
            <person name="Young S.K."/>
            <person name="Zeng Q."/>
            <person name="Gargeya S."/>
            <person name="Fitzgerald M."/>
            <person name="Haas B."/>
            <person name="Abouelleil A."/>
            <person name="Alvarado L."/>
            <person name="Arachchi H.M."/>
            <person name="Berlin A."/>
            <person name="Brown A."/>
            <person name="Chapman S.B."/>
            <person name="Chen Z."/>
            <person name="Dunbar C."/>
            <person name="Freedman E."/>
            <person name="Gearin G."/>
            <person name="Goldberg J."/>
            <person name="Griggs A."/>
            <person name="Gujja S."/>
            <person name="Heiman D."/>
            <person name="Howarth C."/>
            <person name="Larson L."/>
            <person name="Lui A."/>
            <person name="MacDonald P.J."/>
            <person name="Montmayeur A."/>
            <person name="Murphy C."/>
            <person name="Neiman D."/>
            <person name="Pearson M."/>
            <person name="Priest M."/>
            <person name="Roberts A."/>
            <person name="Saif S."/>
            <person name="Shea T."/>
            <person name="Shenoy N."/>
            <person name="Sisk P."/>
            <person name="Stolte C."/>
            <person name="Sykes S."/>
            <person name="Wortman J."/>
            <person name="Nusbaum C."/>
            <person name="Birren B."/>
        </authorList>
    </citation>
    <scope>NUCLEOTIDE SEQUENCE [LARGE SCALE GENOMIC DNA]</scope>
    <source>
        <strain evidence="2 3">4_1_13</strain>
    </source>
</reference>
<comment type="caution">
    <text evidence="2">The sequence shown here is derived from an EMBL/GenBank/DDBJ whole genome shotgun (WGS) entry which is preliminary data.</text>
</comment>
<accession>A0A0M1VUX6</accession>
<feature type="transmembrane region" description="Helical" evidence="1">
    <location>
        <begin position="140"/>
        <end position="161"/>
    </location>
</feature>
<feature type="transmembrane region" description="Helical" evidence="1">
    <location>
        <begin position="9"/>
        <end position="26"/>
    </location>
</feature>